<evidence type="ECO:0000256" key="1">
    <source>
        <dbReference type="SAM" id="MobiDB-lite"/>
    </source>
</evidence>
<accession>A0A1I2KIW3</accession>
<dbReference type="RefSeq" id="WP_317039506.1">
    <property type="nucleotide sequence ID" value="NZ_FONY01000113.1"/>
</dbReference>
<name>A0A1I2KIW3_9BACT</name>
<dbReference type="InterPro" id="IPR022385">
    <property type="entry name" value="Rhs_assc_core"/>
</dbReference>
<sequence length="343" mass="38393">WQTLISTLSFRLGMKGLDYVQTPAKEDKWQFNGKEKQTELGLHHYDFSARSYDYQTGRTTTLDSHGDRYVSVSPYSFLNNNPLRYIDPTGRDGIDMYYDEEKEKLIQEGFDEFIQYLQNGDDDDDDKKKRHKNSNSNPNDGRKDKGKKQKDFTNKVNDFVKNNHHKYKVITFSIFEGRVMVPIGWSSLTFSGTIALGYDGVNFGLLITPTAGIGLGIGDTYGVMGSINFFKANSLEDISGLGLNIGGFINALSIVDFSFELNAAVDLVNIDNWYGGLGIGNPINAGSWGKGAGAYIDAGWTFIIPIYQSEQIPEYLQGHISQSVLKEGFNTIKSIYPHSSNQK</sequence>
<proteinExistence type="predicted"/>
<feature type="region of interest" description="Disordered" evidence="1">
    <location>
        <begin position="120"/>
        <end position="149"/>
    </location>
</feature>
<dbReference type="NCBIfam" id="TIGR03696">
    <property type="entry name" value="Rhs_assc_core"/>
    <property type="match status" value="1"/>
</dbReference>
<reference evidence="2 3" key="1">
    <citation type="submission" date="2016-10" db="EMBL/GenBank/DDBJ databases">
        <authorList>
            <person name="de Groot N.N."/>
        </authorList>
    </citation>
    <scope>NUCLEOTIDE SEQUENCE [LARGE SCALE GENOMIC DNA]</scope>
    <source>
        <strain>GEY</strain>
        <strain evidence="3">DSM 9560</strain>
    </source>
</reference>
<dbReference type="EMBL" id="FONY01000113">
    <property type="protein sequence ID" value="SFF64886.1"/>
    <property type="molecule type" value="Genomic_DNA"/>
</dbReference>
<dbReference type="Gene3D" id="2.180.10.10">
    <property type="entry name" value="RHS repeat-associated core"/>
    <property type="match status" value="1"/>
</dbReference>
<feature type="non-terminal residue" evidence="2">
    <location>
        <position position="1"/>
    </location>
</feature>
<dbReference type="STRING" id="1003.SAMN04488541_11132"/>
<gene>
    <name evidence="2" type="ORF">SAMN04488541_11132</name>
</gene>
<evidence type="ECO:0000313" key="3">
    <source>
        <dbReference type="Proteomes" id="UP000199513"/>
    </source>
</evidence>
<keyword evidence="3" id="KW-1185">Reference proteome</keyword>
<dbReference type="Proteomes" id="UP000199513">
    <property type="component" value="Unassembled WGS sequence"/>
</dbReference>
<organism evidence="2 3">
    <name type="scientific">Thermoflexibacter ruber</name>
    <dbReference type="NCBI Taxonomy" id="1003"/>
    <lineage>
        <taxon>Bacteria</taxon>
        <taxon>Pseudomonadati</taxon>
        <taxon>Bacteroidota</taxon>
        <taxon>Cytophagia</taxon>
        <taxon>Cytophagales</taxon>
        <taxon>Thermoflexibacteraceae</taxon>
        <taxon>Thermoflexibacter</taxon>
    </lineage>
</organism>
<dbReference type="AlphaFoldDB" id="A0A1I2KIW3"/>
<protein>
    <submittedName>
        <fullName evidence="2">RHS repeat-associated core domain-containing protein</fullName>
    </submittedName>
</protein>
<evidence type="ECO:0000313" key="2">
    <source>
        <dbReference type="EMBL" id="SFF64886.1"/>
    </source>
</evidence>